<evidence type="ECO:0000259" key="5">
    <source>
        <dbReference type="PROSITE" id="PS50850"/>
    </source>
</evidence>
<evidence type="ECO:0000313" key="6">
    <source>
        <dbReference type="EMBL" id="KFZ31870.1"/>
    </source>
</evidence>
<organism evidence="6 7">
    <name type="scientific">Pseudidiomarina salinarum</name>
    <dbReference type="NCBI Taxonomy" id="435908"/>
    <lineage>
        <taxon>Bacteria</taxon>
        <taxon>Pseudomonadati</taxon>
        <taxon>Pseudomonadota</taxon>
        <taxon>Gammaproteobacteria</taxon>
        <taxon>Alteromonadales</taxon>
        <taxon>Idiomarinaceae</taxon>
        <taxon>Pseudidiomarina</taxon>
    </lineage>
</organism>
<feature type="transmembrane region" description="Helical" evidence="4">
    <location>
        <begin position="311"/>
        <end position="336"/>
    </location>
</feature>
<comment type="caution">
    <text evidence="6">The sequence shown here is derived from an EMBL/GenBank/DDBJ whole genome shotgun (WGS) entry which is preliminary data.</text>
</comment>
<dbReference type="PROSITE" id="PS50850">
    <property type="entry name" value="MFS"/>
    <property type="match status" value="1"/>
</dbReference>
<dbReference type="Gene3D" id="1.20.1250.20">
    <property type="entry name" value="MFS general substrate transporter like domains"/>
    <property type="match status" value="1"/>
</dbReference>
<feature type="transmembrane region" description="Helical" evidence="4">
    <location>
        <begin position="252"/>
        <end position="275"/>
    </location>
</feature>
<dbReference type="InterPro" id="IPR050327">
    <property type="entry name" value="Proton-linked_MCT"/>
</dbReference>
<dbReference type="GO" id="GO:0022857">
    <property type="term" value="F:transmembrane transporter activity"/>
    <property type="evidence" value="ECO:0007669"/>
    <property type="project" value="InterPro"/>
</dbReference>
<dbReference type="InterPro" id="IPR020846">
    <property type="entry name" value="MFS_dom"/>
</dbReference>
<feature type="transmembrane region" description="Helical" evidence="4">
    <location>
        <begin position="52"/>
        <end position="69"/>
    </location>
</feature>
<feature type="transmembrane region" description="Helical" evidence="4">
    <location>
        <begin position="287"/>
        <end position="305"/>
    </location>
</feature>
<feature type="transmembrane region" description="Helical" evidence="4">
    <location>
        <begin position="139"/>
        <end position="163"/>
    </location>
</feature>
<protein>
    <recommendedName>
        <fullName evidence="5">Major facilitator superfamily (MFS) profile domain-containing protein</fullName>
    </recommendedName>
</protein>
<name>A0A094IW24_9GAMM</name>
<dbReference type="RefSeq" id="WP_034774400.1">
    <property type="nucleotide sequence ID" value="NZ_JPER01000001.1"/>
</dbReference>
<feature type="transmembrane region" description="Helical" evidence="4">
    <location>
        <begin position="104"/>
        <end position="127"/>
    </location>
</feature>
<dbReference type="InterPro" id="IPR011701">
    <property type="entry name" value="MFS"/>
</dbReference>
<proteinExistence type="predicted"/>
<dbReference type="OrthoDB" id="1404228at2"/>
<dbReference type="EMBL" id="JPER01000001">
    <property type="protein sequence ID" value="KFZ31870.1"/>
    <property type="molecule type" value="Genomic_DNA"/>
</dbReference>
<feature type="domain" description="Major facilitator superfamily (MFS) profile" evidence="5">
    <location>
        <begin position="1"/>
        <end position="400"/>
    </location>
</feature>
<dbReference type="PANTHER" id="PTHR11360">
    <property type="entry name" value="MONOCARBOXYLATE TRANSPORTER"/>
    <property type="match status" value="1"/>
</dbReference>
<evidence type="ECO:0000256" key="1">
    <source>
        <dbReference type="ARBA" id="ARBA00022692"/>
    </source>
</evidence>
<keyword evidence="2 4" id="KW-1133">Transmembrane helix</keyword>
<dbReference type="SUPFAM" id="SSF103473">
    <property type="entry name" value="MFS general substrate transporter"/>
    <property type="match status" value="1"/>
</dbReference>
<dbReference type="Pfam" id="PF07690">
    <property type="entry name" value="MFS_1"/>
    <property type="match status" value="1"/>
</dbReference>
<keyword evidence="3 4" id="KW-0472">Membrane</keyword>
<evidence type="ECO:0000313" key="7">
    <source>
        <dbReference type="Proteomes" id="UP000054363"/>
    </source>
</evidence>
<dbReference type="eggNOG" id="COG2814">
    <property type="taxonomic scope" value="Bacteria"/>
</dbReference>
<feature type="transmembrane region" description="Helical" evidence="4">
    <location>
        <begin position="222"/>
        <end position="246"/>
    </location>
</feature>
<feature type="transmembrane region" description="Helical" evidence="4">
    <location>
        <begin position="348"/>
        <end position="368"/>
    </location>
</feature>
<keyword evidence="1 4" id="KW-0812">Transmembrane</keyword>
<dbReference type="InterPro" id="IPR036259">
    <property type="entry name" value="MFS_trans_sf"/>
</dbReference>
<evidence type="ECO:0000256" key="2">
    <source>
        <dbReference type="ARBA" id="ARBA00022989"/>
    </source>
</evidence>
<evidence type="ECO:0000256" key="3">
    <source>
        <dbReference type="ARBA" id="ARBA00023136"/>
    </source>
</evidence>
<reference evidence="6 7" key="1">
    <citation type="submission" date="2014-06" db="EMBL/GenBank/DDBJ databases">
        <title>The draft genome sequence of Idiomarina salinarum ISL-52.</title>
        <authorList>
            <person name="Du J."/>
            <person name="Shao Z."/>
        </authorList>
    </citation>
    <scope>NUCLEOTIDE SEQUENCE [LARGE SCALE GENOMIC DNA]</scope>
    <source>
        <strain evidence="6 7">ISL-52</strain>
    </source>
</reference>
<evidence type="ECO:0000256" key="4">
    <source>
        <dbReference type="SAM" id="Phobius"/>
    </source>
</evidence>
<gene>
    <name evidence="6" type="ORF">IDSA_04075</name>
</gene>
<dbReference type="Proteomes" id="UP000054363">
    <property type="component" value="Unassembled WGS sequence"/>
</dbReference>
<feature type="transmembrane region" description="Helical" evidence="4">
    <location>
        <begin position="374"/>
        <end position="392"/>
    </location>
</feature>
<feature type="transmembrane region" description="Helical" evidence="4">
    <location>
        <begin position="169"/>
        <end position="186"/>
    </location>
</feature>
<accession>A0A094IW24</accession>
<dbReference type="STRING" id="435908.IDSA_04075"/>
<sequence length="400" mass="43398">MKQYLRLLAKYPAFLAFGFLATFASSFGQTFFIGLFNDALRQSHDLSYGDFGALYAAATFIGGVLLMRIGKKLDVVPLSGFTCFTFIGLIVSALLAAIDWHVTLLFVALAGLRLFGQGFMGHIAMTSMGRYFSTDRGKAIAIAGMGFPLGEMILPIIVVMLFASIGWQSTWLVFAGLLLLMLPLMLRLQRVKPDQAEHTHGIHKDELATLIRQRDIIREHKFWVVLPAMLGLPFLVTALLLNQLWIAQEKGWSIAAVAAGILMFSVSRVSVSLIAGSLIDRIGSTRLIGANILPATLGAALLLVLPEVWAWWLFLGLAGVSAGINSALSGTLWAELYGVTRLATVRALVHALMVFATALSPLLMGLMIDAGLDSTAVISFFVVLMLLAWLNAQRLGKQNG</sequence>
<dbReference type="PANTHER" id="PTHR11360:SF308">
    <property type="entry name" value="BLL3089 PROTEIN"/>
    <property type="match status" value="1"/>
</dbReference>
<keyword evidence="7" id="KW-1185">Reference proteome</keyword>
<feature type="transmembrane region" description="Helical" evidence="4">
    <location>
        <begin position="76"/>
        <end position="98"/>
    </location>
</feature>
<dbReference type="AlphaFoldDB" id="A0A094IW24"/>